<comment type="caution">
    <text evidence="3">The sequence shown here is derived from an EMBL/GenBank/DDBJ whole genome shotgun (WGS) entry which is preliminary data.</text>
</comment>
<protein>
    <submittedName>
        <fullName evidence="3">BatA domain-containing protein</fullName>
    </submittedName>
</protein>
<keyword evidence="4" id="KW-1185">Reference proteome</keyword>
<evidence type="ECO:0000313" key="3">
    <source>
        <dbReference type="EMBL" id="MBK6267419.1"/>
    </source>
</evidence>
<organism evidence="3 4">
    <name type="scientific">Marivirga aurantiaca</name>
    <dbReference type="NCBI Taxonomy" id="2802615"/>
    <lineage>
        <taxon>Bacteria</taxon>
        <taxon>Pseudomonadati</taxon>
        <taxon>Bacteroidota</taxon>
        <taxon>Cytophagia</taxon>
        <taxon>Cytophagales</taxon>
        <taxon>Marivirgaceae</taxon>
        <taxon>Marivirga</taxon>
    </lineage>
</organism>
<dbReference type="Pfam" id="PF07584">
    <property type="entry name" value="BatA"/>
    <property type="match status" value="1"/>
</dbReference>
<feature type="transmembrane region" description="Helical" evidence="1">
    <location>
        <begin position="56"/>
        <end position="78"/>
    </location>
</feature>
<proteinExistence type="predicted"/>
<accession>A0A934X1X0</accession>
<dbReference type="RefSeq" id="WP_201433105.1">
    <property type="nucleotide sequence ID" value="NZ_JAEQBW010000019.1"/>
</dbReference>
<evidence type="ECO:0000259" key="2">
    <source>
        <dbReference type="Pfam" id="PF07584"/>
    </source>
</evidence>
<evidence type="ECO:0000256" key="1">
    <source>
        <dbReference type="SAM" id="Phobius"/>
    </source>
</evidence>
<keyword evidence="1" id="KW-0472">Membrane</keyword>
<dbReference type="PANTHER" id="PTHR37464">
    <property type="entry name" value="BLL2463 PROTEIN"/>
    <property type="match status" value="1"/>
</dbReference>
<dbReference type="EMBL" id="JAEQBW010000019">
    <property type="protein sequence ID" value="MBK6267419.1"/>
    <property type="molecule type" value="Genomic_DNA"/>
</dbReference>
<feature type="domain" description="Aerotolerance regulator N-terminal" evidence="2">
    <location>
        <begin position="1"/>
        <end position="75"/>
    </location>
</feature>
<gene>
    <name evidence="3" type="ORF">JKA74_20425</name>
</gene>
<name>A0A934X1X0_9BACT</name>
<dbReference type="Proteomes" id="UP000611723">
    <property type="component" value="Unassembled WGS sequence"/>
</dbReference>
<dbReference type="NCBIfam" id="TIGR02226">
    <property type="entry name" value="two_anch"/>
    <property type="match status" value="1"/>
</dbReference>
<keyword evidence="1" id="KW-0812">Transmembrane</keyword>
<dbReference type="InterPro" id="IPR024163">
    <property type="entry name" value="Aerotolerance_reg_N"/>
</dbReference>
<sequence length="346" mass="40810">MSLVNPIWLWGLMALLIPLLIHLWSKQKTRVLPFGSIRFLKESSNNRSRSIQLTSVLLMLLRMLIITLLVLLLAKWVLPSSGNEKKQNWLLLGDGIDLPQAYENEIFEVYQVTDLKEGKQYLNQWYFMQEIGEQYPEIDSLVWIDNFRSTDFWGEIPALNFSYKLINHSNDMSEKQLSKMDSDTAFYKVLDLKKSDQLLINNILKSNSLYTNNQVVFSNTAQTPDILFSSEVQDDVLLQFIFTDDLQQTYKVDEQWSQKIIYLGNLFLKDKRKQDELLVIISEHLAQWRQPLWSYNDFDIATNVKRDEINKVLKNNTISETNEILFWIILVLFMLERFWVYQKANA</sequence>
<dbReference type="PANTHER" id="PTHR37464:SF1">
    <property type="entry name" value="BLL2463 PROTEIN"/>
    <property type="match status" value="1"/>
</dbReference>
<dbReference type="AlphaFoldDB" id="A0A934X1X0"/>
<reference evidence="3" key="1">
    <citation type="submission" date="2021-01" db="EMBL/GenBank/DDBJ databases">
        <title>Marivirga aurantiaca sp. nov., isolated from intertidal surface sediments.</title>
        <authorList>
            <person name="Zhang M."/>
        </authorList>
    </citation>
    <scope>NUCLEOTIDE SEQUENCE</scope>
    <source>
        <strain evidence="3">S37H4</strain>
    </source>
</reference>
<feature type="transmembrane region" description="Helical" evidence="1">
    <location>
        <begin position="6"/>
        <end position="24"/>
    </location>
</feature>
<evidence type="ECO:0000313" key="4">
    <source>
        <dbReference type="Proteomes" id="UP000611723"/>
    </source>
</evidence>
<dbReference type="InterPro" id="IPR011933">
    <property type="entry name" value="Double_TM_dom"/>
</dbReference>
<keyword evidence="1" id="KW-1133">Transmembrane helix</keyword>
<feature type="transmembrane region" description="Helical" evidence="1">
    <location>
        <begin position="324"/>
        <end position="341"/>
    </location>
</feature>